<organism evidence="2 3">
    <name type="scientific">Aromatoleum evansii</name>
    <name type="common">Azoarcus evansii</name>
    <dbReference type="NCBI Taxonomy" id="59406"/>
    <lineage>
        <taxon>Bacteria</taxon>
        <taxon>Pseudomonadati</taxon>
        <taxon>Pseudomonadota</taxon>
        <taxon>Betaproteobacteria</taxon>
        <taxon>Rhodocyclales</taxon>
        <taxon>Rhodocyclaceae</taxon>
        <taxon>Aromatoleum</taxon>
    </lineage>
</organism>
<evidence type="ECO:0000313" key="2">
    <source>
        <dbReference type="EMBL" id="WRL46326.1"/>
    </source>
</evidence>
<protein>
    <submittedName>
        <fullName evidence="2">Phasin family protein</fullName>
    </submittedName>
</protein>
<feature type="domain" description="Phasin" evidence="1">
    <location>
        <begin position="7"/>
        <end position="105"/>
    </location>
</feature>
<dbReference type="Proteomes" id="UP001626593">
    <property type="component" value="Chromosome"/>
</dbReference>
<dbReference type="InterPro" id="IPR010127">
    <property type="entry name" value="Phasin_subfam-1"/>
</dbReference>
<sequence length="189" mass="19394">MIATTDTFASAAKNAFATVEASTRSSFDTFERLTALNINAGRSALEDGIAAVQALLSIKTPNELVAVSASLVRPTAEKTLAWFRSSYEILAQGVEEAAAPYETQYSEVNKAIGVALEKAAKSAPAGSEAAVAAVQSAIAAANQAYDTVNKATRKVIQFTEANVTATARAAVDAVSAPAPAPATKAKKSA</sequence>
<dbReference type="Pfam" id="PF09361">
    <property type="entry name" value="Phasin_2"/>
    <property type="match status" value="1"/>
</dbReference>
<dbReference type="RefSeq" id="WP_169125314.1">
    <property type="nucleotide sequence ID" value="NZ_CAWPLS010000221.1"/>
</dbReference>
<evidence type="ECO:0000313" key="3">
    <source>
        <dbReference type="Proteomes" id="UP001626593"/>
    </source>
</evidence>
<dbReference type="InterPro" id="IPR018968">
    <property type="entry name" value="Phasin"/>
</dbReference>
<accession>A0ABZ1AMT1</accession>
<gene>
    <name evidence="2" type="ORF">U5817_24525</name>
</gene>
<dbReference type="NCBIfam" id="TIGR01841">
    <property type="entry name" value="phasin"/>
    <property type="match status" value="1"/>
</dbReference>
<name>A0ABZ1AMT1_AROEV</name>
<proteinExistence type="predicted"/>
<dbReference type="EMBL" id="CP141259">
    <property type="protein sequence ID" value="WRL46326.1"/>
    <property type="molecule type" value="Genomic_DNA"/>
</dbReference>
<evidence type="ECO:0000259" key="1">
    <source>
        <dbReference type="Pfam" id="PF09361"/>
    </source>
</evidence>
<reference evidence="2 3" key="1">
    <citation type="submission" date="2023-12" db="EMBL/GenBank/DDBJ databases">
        <title>A. evansii MAY27, complete genome.</title>
        <authorList>
            <person name="Wang Y."/>
        </authorList>
    </citation>
    <scope>NUCLEOTIDE SEQUENCE [LARGE SCALE GENOMIC DNA]</scope>
    <source>
        <strain evidence="2 3">MAY27</strain>
    </source>
</reference>
<keyword evidence="3" id="KW-1185">Reference proteome</keyword>